<reference evidence="19 20" key="1">
    <citation type="submission" date="2018-05" db="EMBL/GenBank/DDBJ databases">
        <title>Chitinophaga sp. K3CV102501T nov., isolated from isolated from a monsoon evergreen broad-leaved forest soil.</title>
        <authorList>
            <person name="Lv Y."/>
        </authorList>
    </citation>
    <scope>NUCLEOTIDE SEQUENCE [LARGE SCALE GENOMIC DNA]</scope>
    <source>
        <strain evidence="19 20">GDMCC 1.1325</strain>
    </source>
</reference>
<keyword evidence="7 16" id="KW-0732">Signal</keyword>
<feature type="signal peptide" evidence="16">
    <location>
        <begin position="1"/>
        <end position="24"/>
    </location>
</feature>
<evidence type="ECO:0000256" key="3">
    <source>
        <dbReference type="ARBA" id="ARBA00022448"/>
    </source>
</evidence>
<feature type="chain" id="PRO_5016570306" evidence="16">
    <location>
        <begin position="25"/>
        <end position="816"/>
    </location>
</feature>
<evidence type="ECO:0000259" key="18">
    <source>
        <dbReference type="Pfam" id="PF07715"/>
    </source>
</evidence>
<evidence type="ECO:0000256" key="5">
    <source>
        <dbReference type="ARBA" id="ARBA00022496"/>
    </source>
</evidence>
<dbReference type="Pfam" id="PF13715">
    <property type="entry name" value="CarbopepD_reg_2"/>
    <property type="match status" value="1"/>
</dbReference>
<evidence type="ECO:0000256" key="8">
    <source>
        <dbReference type="ARBA" id="ARBA00023004"/>
    </source>
</evidence>
<evidence type="ECO:0000256" key="15">
    <source>
        <dbReference type="RuleBase" id="RU003357"/>
    </source>
</evidence>
<keyword evidence="8" id="KW-0408">Iron</keyword>
<dbReference type="PROSITE" id="PS52016">
    <property type="entry name" value="TONB_DEPENDENT_REC_3"/>
    <property type="match status" value="1"/>
</dbReference>
<dbReference type="GO" id="GO:0009279">
    <property type="term" value="C:cell outer membrane"/>
    <property type="evidence" value="ECO:0007669"/>
    <property type="project" value="UniProtKB-SubCell"/>
</dbReference>
<dbReference type="Gene3D" id="2.60.40.1120">
    <property type="entry name" value="Carboxypeptidase-like, regulatory domain"/>
    <property type="match status" value="1"/>
</dbReference>
<keyword evidence="5" id="KW-0410">Iron transport</keyword>
<dbReference type="EMBL" id="QFFJ01000002">
    <property type="protein sequence ID" value="RBL89818.1"/>
    <property type="molecule type" value="Genomic_DNA"/>
</dbReference>
<keyword evidence="10 15" id="KW-0798">TonB box</keyword>
<dbReference type="InterPro" id="IPR010105">
    <property type="entry name" value="TonB_sidphr_rcpt"/>
</dbReference>
<feature type="domain" description="TonB-dependent receptor plug" evidence="18">
    <location>
        <begin position="140"/>
        <end position="234"/>
    </location>
</feature>
<evidence type="ECO:0000256" key="16">
    <source>
        <dbReference type="SAM" id="SignalP"/>
    </source>
</evidence>
<sequence length="816" mass="90161">MIRKLSAFLLIILMRFSFMSGVMAQSSTGHIKGIITTSEGEPAAFVSVRIEQHNRGTVTDSKGDFAFRRLEPGKYVLQVSLLGYEPVAETVTINNNQTATVKIRLQVSKTQLSEVTIVGGKNKLANKESDYIARLPIKNLENPQVYNVVGKELMKEQVITNFDDALKNAPGVSRLWSSTGRGGDGAGYFSMRGFAVQPTMVNGIAGISNGSPDPADIERVETIKGPSGTLFGSSLISFGGLINIVTKKPYDVFGGEISYTGGSYGLNRITADINTPLNKDKSVILRTNAAYHSESSFQDAGFKRSWFLAPSLSYRVNDRLSFLMNTEFYTNESTNPTIVFLNRRRQLIARTPAQLGMDFTRSFTSNDITMKSPSMNLFGQATYKISDKWTSQTNVSRSVRRSNGYYSYVMFLDQGDNNVQKPNDTLLSRYLTHQNSTTTATDIQQNFIGDFRIGGLRNRIVAGLDFLSLSTNNDNSPYVLFDMVSAVNKRDPRYAQLNKAAVDARLAQATSGQVKNTTTNYTYSAYVSDVLNITDQLIAMASLRVDHFVSKPTQDFVAGQKDEDNYSQTTVSPKFGLIYQVVKDKVSLFANYMNGFQNLAPITQPLPELSGNLKPQQANQFEGGVKLDLLQNKLTMTASYYNILVTNMTRGATIEKNGTQYNYTLQDGSQRSKGVEVDLIANPLPGLNIVAGYGYNNSKMEKADSSVLDRRPVSAGPEHLANWWISYTATSGKLHGLGIGFGGNYASENLPVNSKATGTFTLPSYTVLNAGIFYQVNAYRLALKLDNITNKEYYSGWTTIERMMPRRFSASVAFKF</sequence>
<organism evidence="19 20">
    <name type="scientific">Chitinophaga flava</name>
    <dbReference type="NCBI Taxonomy" id="2259036"/>
    <lineage>
        <taxon>Bacteria</taxon>
        <taxon>Pseudomonadati</taxon>
        <taxon>Bacteroidota</taxon>
        <taxon>Chitinophagia</taxon>
        <taxon>Chitinophagales</taxon>
        <taxon>Chitinophagaceae</taxon>
        <taxon>Chitinophaga</taxon>
    </lineage>
</organism>
<evidence type="ECO:0000256" key="4">
    <source>
        <dbReference type="ARBA" id="ARBA00022452"/>
    </source>
</evidence>
<keyword evidence="3 14" id="KW-0813">Transport</keyword>
<keyword evidence="11 14" id="KW-0472">Membrane</keyword>
<proteinExistence type="inferred from homology"/>
<dbReference type="InterPro" id="IPR000531">
    <property type="entry name" value="Beta-barrel_TonB"/>
</dbReference>
<dbReference type="Gene3D" id="2.40.170.20">
    <property type="entry name" value="TonB-dependent receptor, beta-barrel domain"/>
    <property type="match status" value="1"/>
</dbReference>
<dbReference type="Pfam" id="PF07715">
    <property type="entry name" value="Plug"/>
    <property type="match status" value="1"/>
</dbReference>
<evidence type="ECO:0000256" key="2">
    <source>
        <dbReference type="ARBA" id="ARBA00009810"/>
    </source>
</evidence>
<keyword evidence="20" id="KW-1185">Reference proteome</keyword>
<keyword evidence="4 14" id="KW-1134">Transmembrane beta strand</keyword>
<dbReference type="GO" id="GO:0015891">
    <property type="term" value="P:siderophore transport"/>
    <property type="evidence" value="ECO:0007669"/>
    <property type="project" value="InterPro"/>
</dbReference>
<dbReference type="InterPro" id="IPR039426">
    <property type="entry name" value="TonB-dep_rcpt-like"/>
</dbReference>
<dbReference type="AlphaFoldDB" id="A0A365XUL9"/>
<keyword evidence="6 14" id="KW-0812">Transmembrane</keyword>
<dbReference type="Gene3D" id="2.170.130.10">
    <property type="entry name" value="TonB-dependent receptor, plug domain"/>
    <property type="match status" value="1"/>
</dbReference>
<name>A0A365XUL9_9BACT</name>
<dbReference type="InterPro" id="IPR036942">
    <property type="entry name" value="Beta-barrel_TonB_sf"/>
</dbReference>
<dbReference type="InterPro" id="IPR012910">
    <property type="entry name" value="Plug_dom"/>
</dbReference>
<dbReference type="SUPFAM" id="SSF56935">
    <property type="entry name" value="Porins"/>
    <property type="match status" value="1"/>
</dbReference>
<evidence type="ECO:0000256" key="13">
    <source>
        <dbReference type="ARBA" id="ARBA00023237"/>
    </source>
</evidence>
<comment type="subcellular location">
    <subcellularLocation>
        <location evidence="1 14">Cell outer membrane</location>
        <topology evidence="1 14">Multi-pass membrane protein</topology>
    </subcellularLocation>
</comment>
<dbReference type="NCBIfam" id="TIGR01783">
    <property type="entry name" value="TonB-siderophor"/>
    <property type="match status" value="1"/>
</dbReference>
<evidence type="ECO:0000256" key="6">
    <source>
        <dbReference type="ARBA" id="ARBA00022692"/>
    </source>
</evidence>
<dbReference type="CDD" id="cd01347">
    <property type="entry name" value="ligand_gated_channel"/>
    <property type="match status" value="1"/>
</dbReference>
<evidence type="ECO:0000259" key="17">
    <source>
        <dbReference type="Pfam" id="PF00593"/>
    </source>
</evidence>
<evidence type="ECO:0000256" key="9">
    <source>
        <dbReference type="ARBA" id="ARBA00023065"/>
    </source>
</evidence>
<evidence type="ECO:0000256" key="11">
    <source>
        <dbReference type="ARBA" id="ARBA00023136"/>
    </source>
</evidence>
<dbReference type="Pfam" id="PF00593">
    <property type="entry name" value="TonB_dep_Rec_b-barrel"/>
    <property type="match status" value="1"/>
</dbReference>
<dbReference type="InterPro" id="IPR008969">
    <property type="entry name" value="CarboxyPept-like_regulatory"/>
</dbReference>
<protein>
    <submittedName>
        <fullName evidence="19">TonB-dependent siderophore receptor</fullName>
    </submittedName>
</protein>
<keyword evidence="9" id="KW-0406">Ion transport</keyword>
<dbReference type="InterPro" id="IPR037066">
    <property type="entry name" value="Plug_dom_sf"/>
</dbReference>
<feature type="domain" description="TonB-dependent receptor-like beta-barrel" evidence="17">
    <location>
        <begin position="403"/>
        <end position="788"/>
    </location>
</feature>
<accession>A0A365XUL9</accession>
<keyword evidence="13 14" id="KW-0998">Cell outer membrane</keyword>
<evidence type="ECO:0000256" key="10">
    <source>
        <dbReference type="ARBA" id="ARBA00023077"/>
    </source>
</evidence>
<evidence type="ECO:0000256" key="12">
    <source>
        <dbReference type="ARBA" id="ARBA00023170"/>
    </source>
</evidence>
<evidence type="ECO:0000256" key="1">
    <source>
        <dbReference type="ARBA" id="ARBA00004571"/>
    </source>
</evidence>
<evidence type="ECO:0000256" key="7">
    <source>
        <dbReference type="ARBA" id="ARBA00022729"/>
    </source>
</evidence>
<comment type="caution">
    <text evidence="19">The sequence shown here is derived from an EMBL/GenBank/DDBJ whole genome shotgun (WGS) entry which is preliminary data.</text>
</comment>
<dbReference type="PANTHER" id="PTHR32552:SF68">
    <property type="entry name" value="FERRICHROME OUTER MEMBRANE TRANSPORTER_PHAGE RECEPTOR"/>
    <property type="match status" value="1"/>
</dbReference>
<comment type="similarity">
    <text evidence="2 14 15">Belongs to the TonB-dependent receptor family.</text>
</comment>
<keyword evidence="12 19" id="KW-0675">Receptor</keyword>
<evidence type="ECO:0000313" key="20">
    <source>
        <dbReference type="Proteomes" id="UP000253410"/>
    </source>
</evidence>
<evidence type="ECO:0000256" key="14">
    <source>
        <dbReference type="PROSITE-ProRule" id="PRU01360"/>
    </source>
</evidence>
<dbReference type="GO" id="GO:0038023">
    <property type="term" value="F:signaling receptor activity"/>
    <property type="evidence" value="ECO:0007669"/>
    <property type="project" value="InterPro"/>
</dbReference>
<gene>
    <name evidence="19" type="ORF">DF182_25370</name>
</gene>
<evidence type="ECO:0000313" key="19">
    <source>
        <dbReference type="EMBL" id="RBL89818.1"/>
    </source>
</evidence>
<dbReference type="GO" id="GO:0015344">
    <property type="term" value="F:siderophore uptake transmembrane transporter activity"/>
    <property type="evidence" value="ECO:0007669"/>
    <property type="project" value="TreeGrafter"/>
</dbReference>
<dbReference type="PANTHER" id="PTHR32552">
    <property type="entry name" value="FERRICHROME IRON RECEPTOR-RELATED"/>
    <property type="match status" value="1"/>
</dbReference>
<dbReference type="OrthoDB" id="9758472at2"/>
<dbReference type="Proteomes" id="UP000253410">
    <property type="component" value="Unassembled WGS sequence"/>
</dbReference>
<dbReference type="SUPFAM" id="SSF49464">
    <property type="entry name" value="Carboxypeptidase regulatory domain-like"/>
    <property type="match status" value="1"/>
</dbReference>